<dbReference type="AlphaFoldDB" id="A0A285D6W9"/>
<dbReference type="GO" id="GO:0005975">
    <property type="term" value="P:carbohydrate metabolic process"/>
    <property type="evidence" value="ECO:0007669"/>
    <property type="project" value="InterPro"/>
</dbReference>
<sequence length="401" mass="45551">MKIISKVTVWLLILGLSACSIQGMGNQRETGDHNIEPPNNNPMPKWPEDPLPPLPDTQEEGQSEMGNEPADESMPPAEKHEPAKLVDYEGPVEHIFFHPLIVYPELAFDGDAMAQGYNDYFVTVNEFKRILDELYKHNYILIDINQLFQINQDQSMTLQKLKLPEGKKPLILSIDDMNYYEYMRQNGNVYKLILDENGNIASYAKSPKGKDVISYDHAIVPILDQFVQDHPDFSNNGAKGLIALTGYEGVLGYRTNEFDSPAYNQEKAEALKVIKRLKETGWTFASHGWGHLDANKVSYQLLAQDTERWKQEVESLIGPTNVYIYPYGSRPDTGGDKFNYLIESGFNVLCSVGPVPYLKSYETQAFMMDRRHIDGIALQTQPEKLRPLMDAEKVLEAEVRP</sequence>
<gene>
    <name evidence="6" type="ORF">SAMN05877753_11228</name>
</gene>
<evidence type="ECO:0000259" key="5">
    <source>
        <dbReference type="Pfam" id="PF01522"/>
    </source>
</evidence>
<evidence type="ECO:0000256" key="3">
    <source>
        <dbReference type="SAM" id="MobiDB-lite"/>
    </source>
</evidence>
<feature type="region of interest" description="Disordered" evidence="3">
    <location>
        <begin position="25"/>
        <end position="78"/>
    </location>
</feature>
<feature type="domain" description="NodB homology" evidence="5">
    <location>
        <begin position="271"/>
        <end position="333"/>
    </location>
</feature>
<dbReference type="Proteomes" id="UP000219546">
    <property type="component" value="Unassembled WGS sequence"/>
</dbReference>
<organism evidence="6 7">
    <name type="scientific">Bacillus oleivorans</name>
    <dbReference type="NCBI Taxonomy" id="1448271"/>
    <lineage>
        <taxon>Bacteria</taxon>
        <taxon>Bacillati</taxon>
        <taxon>Bacillota</taxon>
        <taxon>Bacilli</taxon>
        <taxon>Bacillales</taxon>
        <taxon>Bacillaceae</taxon>
        <taxon>Bacillus</taxon>
    </lineage>
</organism>
<evidence type="ECO:0000256" key="1">
    <source>
        <dbReference type="ARBA" id="ARBA00004613"/>
    </source>
</evidence>
<feature type="signal peptide" evidence="4">
    <location>
        <begin position="1"/>
        <end position="25"/>
    </location>
</feature>
<dbReference type="OrthoDB" id="3722973at2"/>
<dbReference type="Gene3D" id="3.20.20.370">
    <property type="entry name" value="Glycoside hydrolase/deacetylase"/>
    <property type="match status" value="1"/>
</dbReference>
<dbReference type="GO" id="GO:0005576">
    <property type="term" value="C:extracellular region"/>
    <property type="evidence" value="ECO:0007669"/>
    <property type="project" value="UniProtKB-SubCell"/>
</dbReference>
<evidence type="ECO:0000256" key="2">
    <source>
        <dbReference type="ARBA" id="ARBA00022729"/>
    </source>
</evidence>
<dbReference type="SUPFAM" id="SSF88713">
    <property type="entry name" value="Glycoside hydrolase/deacetylase"/>
    <property type="match status" value="1"/>
</dbReference>
<evidence type="ECO:0000256" key="4">
    <source>
        <dbReference type="SAM" id="SignalP"/>
    </source>
</evidence>
<dbReference type="PANTHER" id="PTHR34216">
    <property type="match status" value="1"/>
</dbReference>
<feature type="chain" id="PRO_5039452532" evidence="4">
    <location>
        <begin position="26"/>
        <end position="401"/>
    </location>
</feature>
<protein>
    <submittedName>
        <fullName evidence="6">Polysaccharide deacetylase</fullName>
    </submittedName>
</protein>
<feature type="compositionally biased region" description="Pro residues" evidence="3">
    <location>
        <begin position="39"/>
        <end position="55"/>
    </location>
</feature>
<dbReference type="GO" id="GO:0016810">
    <property type="term" value="F:hydrolase activity, acting on carbon-nitrogen (but not peptide) bonds"/>
    <property type="evidence" value="ECO:0007669"/>
    <property type="project" value="InterPro"/>
</dbReference>
<reference evidence="6 7" key="1">
    <citation type="submission" date="2017-08" db="EMBL/GenBank/DDBJ databases">
        <authorList>
            <person name="de Groot N.N."/>
        </authorList>
    </citation>
    <scope>NUCLEOTIDE SEQUENCE [LARGE SCALE GENOMIC DNA]</scope>
    <source>
        <strain evidence="6 7">JC228</strain>
    </source>
</reference>
<dbReference type="Pfam" id="PF01522">
    <property type="entry name" value="Polysacc_deac_1"/>
    <property type="match status" value="1"/>
</dbReference>
<evidence type="ECO:0000313" key="7">
    <source>
        <dbReference type="Proteomes" id="UP000219546"/>
    </source>
</evidence>
<dbReference type="PROSITE" id="PS51257">
    <property type="entry name" value="PROKAR_LIPOPROTEIN"/>
    <property type="match status" value="1"/>
</dbReference>
<dbReference type="EMBL" id="OAOP01000012">
    <property type="protein sequence ID" value="SNX75385.1"/>
    <property type="molecule type" value="Genomic_DNA"/>
</dbReference>
<name>A0A285D6W9_9BACI</name>
<keyword evidence="2 4" id="KW-0732">Signal</keyword>
<dbReference type="PANTHER" id="PTHR34216:SF3">
    <property type="entry name" value="POLY-BETA-1,6-N-ACETYL-D-GLUCOSAMINE N-DEACETYLASE"/>
    <property type="match status" value="1"/>
</dbReference>
<accession>A0A285D6W9</accession>
<dbReference type="InterPro" id="IPR002509">
    <property type="entry name" value="NODB_dom"/>
</dbReference>
<evidence type="ECO:0000313" key="6">
    <source>
        <dbReference type="EMBL" id="SNX75385.1"/>
    </source>
</evidence>
<proteinExistence type="predicted"/>
<keyword evidence="7" id="KW-1185">Reference proteome</keyword>
<dbReference type="RefSeq" id="WP_097160459.1">
    <property type="nucleotide sequence ID" value="NZ_JBEPMQ010000015.1"/>
</dbReference>
<dbReference type="InterPro" id="IPR011330">
    <property type="entry name" value="Glyco_hydro/deAcase_b/a-brl"/>
</dbReference>
<dbReference type="InterPro" id="IPR051398">
    <property type="entry name" value="Polysacch_Deacetylase"/>
</dbReference>
<comment type="subcellular location">
    <subcellularLocation>
        <location evidence="1">Secreted</location>
    </subcellularLocation>
</comment>